<dbReference type="STRING" id="314260.PB2503_04137"/>
<accession>E0TEL9</accession>
<feature type="compositionally biased region" description="Acidic residues" evidence="1">
    <location>
        <begin position="98"/>
        <end position="108"/>
    </location>
</feature>
<proteinExistence type="predicted"/>
<organism evidence="2 3">
    <name type="scientific">Parvularcula bermudensis (strain ATCC BAA-594 / HTCC2503 / KCTC 12087)</name>
    <dbReference type="NCBI Taxonomy" id="314260"/>
    <lineage>
        <taxon>Bacteria</taxon>
        <taxon>Pseudomonadati</taxon>
        <taxon>Pseudomonadota</taxon>
        <taxon>Alphaproteobacteria</taxon>
        <taxon>Parvularculales</taxon>
        <taxon>Parvularculaceae</taxon>
        <taxon>Parvularcula</taxon>
    </lineage>
</organism>
<reference evidence="3" key="1">
    <citation type="submission" date="2010-08" db="EMBL/GenBank/DDBJ databases">
        <title>Genome sequence of Parvularcula bermudensis HTCC2503.</title>
        <authorList>
            <person name="Kang D.-M."/>
            <person name="Oh H.-M."/>
            <person name="Cho J.-C."/>
        </authorList>
    </citation>
    <scope>NUCLEOTIDE SEQUENCE [LARGE SCALE GENOMIC DNA]</scope>
    <source>
        <strain evidence="3">ATCC BAA-594 / HTCC2503 / KCTC 12087</strain>
    </source>
</reference>
<feature type="region of interest" description="Disordered" evidence="1">
    <location>
        <begin position="89"/>
        <end position="108"/>
    </location>
</feature>
<keyword evidence="3" id="KW-1185">Reference proteome</keyword>
<dbReference type="HOGENOM" id="CLU_2194411_0_0_5"/>
<reference evidence="2 3" key="2">
    <citation type="journal article" date="2011" name="J. Bacteriol.">
        <title>Complete genome sequence of strain HTCC2503T of Parvularcula bermudensis, the type species of the order "Parvularculales" in the class Alphaproteobacteria.</title>
        <authorList>
            <person name="Oh H.M."/>
            <person name="Kang I."/>
            <person name="Vergin K.L."/>
            <person name="Kang D."/>
            <person name="Rhee K.H."/>
            <person name="Giovannoni S.J."/>
            <person name="Cho J.C."/>
        </authorList>
    </citation>
    <scope>NUCLEOTIDE SEQUENCE [LARGE SCALE GENOMIC DNA]</scope>
    <source>
        <strain evidence="3">ATCC BAA-594 / HTCC2503 / KCTC 12087</strain>
    </source>
</reference>
<evidence type="ECO:0000256" key="1">
    <source>
        <dbReference type="SAM" id="MobiDB-lite"/>
    </source>
</evidence>
<name>E0TEL9_PARBH</name>
<protein>
    <submittedName>
        <fullName evidence="2">Uncharacterized protein</fullName>
    </submittedName>
</protein>
<evidence type="ECO:0000313" key="3">
    <source>
        <dbReference type="Proteomes" id="UP000001302"/>
    </source>
</evidence>
<evidence type="ECO:0000313" key="2">
    <source>
        <dbReference type="EMBL" id="ADM08902.1"/>
    </source>
</evidence>
<dbReference type="KEGG" id="pbr:PB2503_04137"/>
<gene>
    <name evidence="2" type="ordered locus">PB2503_04137</name>
</gene>
<sequence>MALDLTDRSALKALVKNSRQTYGKEKAVSVPQKIDNHVASALASLAEADVSVEESELKDKLSGAFEQGAGGRYVSSARVMKEIRAWTTPLKPVPAPPAEEEAGEASEE</sequence>
<dbReference type="AlphaFoldDB" id="E0TEL9"/>
<dbReference type="Proteomes" id="UP000001302">
    <property type="component" value="Chromosome"/>
</dbReference>
<dbReference type="RefSeq" id="WP_013299876.1">
    <property type="nucleotide sequence ID" value="NC_014414.1"/>
</dbReference>
<dbReference type="EMBL" id="CP002156">
    <property type="protein sequence ID" value="ADM08902.1"/>
    <property type="molecule type" value="Genomic_DNA"/>
</dbReference>